<name>A0ABT0BIU8_9SPHN</name>
<gene>
    <name evidence="2" type="ORF">MTR62_20220</name>
</gene>
<protein>
    <submittedName>
        <fullName evidence="2">Uncharacterized protein</fullName>
    </submittedName>
</protein>
<organism evidence="2 3">
    <name type="scientific">Novosphingobium organovorum</name>
    <dbReference type="NCBI Taxonomy" id="2930092"/>
    <lineage>
        <taxon>Bacteria</taxon>
        <taxon>Pseudomonadati</taxon>
        <taxon>Pseudomonadota</taxon>
        <taxon>Alphaproteobacteria</taxon>
        <taxon>Sphingomonadales</taxon>
        <taxon>Sphingomonadaceae</taxon>
        <taxon>Novosphingobium</taxon>
    </lineage>
</organism>
<evidence type="ECO:0000313" key="2">
    <source>
        <dbReference type="EMBL" id="MCJ2184992.1"/>
    </source>
</evidence>
<feature type="region of interest" description="Disordered" evidence="1">
    <location>
        <begin position="62"/>
        <end position="87"/>
    </location>
</feature>
<reference evidence="2" key="1">
    <citation type="submission" date="2022-03" db="EMBL/GenBank/DDBJ databases">
        <title>Identification of a novel bacterium isolated from mangrove sediments.</title>
        <authorList>
            <person name="Pan X."/>
        </authorList>
    </citation>
    <scope>NUCLEOTIDE SEQUENCE</scope>
    <source>
        <strain evidence="2">B1949</strain>
    </source>
</reference>
<evidence type="ECO:0000313" key="3">
    <source>
        <dbReference type="Proteomes" id="UP001162881"/>
    </source>
</evidence>
<proteinExistence type="predicted"/>
<comment type="caution">
    <text evidence="2">The sequence shown here is derived from an EMBL/GenBank/DDBJ whole genome shotgun (WGS) entry which is preliminary data.</text>
</comment>
<accession>A0ABT0BIU8</accession>
<keyword evidence="3" id="KW-1185">Reference proteome</keyword>
<dbReference type="Proteomes" id="UP001162881">
    <property type="component" value="Unassembled WGS sequence"/>
</dbReference>
<dbReference type="RefSeq" id="WP_244024339.1">
    <property type="nucleotide sequence ID" value="NZ_JALHLF010000188.1"/>
</dbReference>
<dbReference type="EMBL" id="JALHLF010000188">
    <property type="protein sequence ID" value="MCJ2184992.1"/>
    <property type="molecule type" value="Genomic_DNA"/>
</dbReference>
<sequence>MNYPDLGEREWLELVKRTREKFGVSIQEAHDRIFADEEMRRLVAPRINSVPACRKMATRDLARHREKSRFTRHGDRLRFRRPDGQRP</sequence>
<evidence type="ECO:0000256" key="1">
    <source>
        <dbReference type="SAM" id="MobiDB-lite"/>
    </source>
</evidence>